<dbReference type="Proteomes" id="UP000601435">
    <property type="component" value="Unassembled WGS sequence"/>
</dbReference>
<comment type="caution">
    <text evidence="4">The sequence shown here is derived from an EMBL/GenBank/DDBJ whole genome shotgun (WGS) entry which is preliminary data.</text>
</comment>
<dbReference type="AlphaFoldDB" id="A0A812VZ99"/>
<feature type="coiled-coil region" evidence="1">
    <location>
        <begin position="87"/>
        <end position="121"/>
    </location>
</feature>
<reference evidence="4" key="1">
    <citation type="submission" date="2021-02" db="EMBL/GenBank/DDBJ databases">
        <authorList>
            <person name="Dougan E. K."/>
            <person name="Rhodes N."/>
            <person name="Thang M."/>
            <person name="Chan C."/>
        </authorList>
    </citation>
    <scope>NUCLEOTIDE SEQUENCE</scope>
</reference>
<dbReference type="EMBL" id="CAJNJA010030975">
    <property type="protein sequence ID" value="CAE7650981.1"/>
    <property type="molecule type" value="Genomic_DNA"/>
</dbReference>
<evidence type="ECO:0000313" key="4">
    <source>
        <dbReference type="EMBL" id="CAE7650981.1"/>
    </source>
</evidence>
<dbReference type="OrthoDB" id="441144at2759"/>
<keyword evidence="3" id="KW-0732">Signal</keyword>
<keyword evidence="5" id="KW-1185">Reference proteome</keyword>
<feature type="region of interest" description="Disordered" evidence="2">
    <location>
        <begin position="521"/>
        <end position="552"/>
    </location>
</feature>
<proteinExistence type="predicted"/>
<evidence type="ECO:0000256" key="1">
    <source>
        <dbReference type="SAM" id="Coils"/>
    </source>
</evidence>
<evidence type="ECO:0000313" key="5">
    <source>
        <dbReference type="Proteomes" id="UP000601435"/>
    </source>
</evidence>
<sequence>MKSASVFLALLLAPGAAITTRTDGGNGGNPIRKVITMMEKMSQKIESEAEKESDLYDKFDCYCKGTIKELEENIMQAETNPISPADIEKKEAEIVALEQDVQKLKDDRIAEEESLKAATSQRGKEHEHYVDELTEETEVVQSVDTATAALSGPPGMASAFLQKAKGSKSVSKMLRAVERASRVDTEAKQKVTAFLSGQSSAADPGYVVGMLSEIKDTAMEDIKVENETEDTSVEAYGEVKTAKKTEISSLLNQFERKMKNIGEMKLEVVNMKHELGEMGESIEDDKKMLAELKKSCSQKASDWEADFGKVVDKIEGMVELLANESADDASKQAYCKKEFREVAAKSKSLDSKIKSLTASVKEWGEKKSAIAKLAGDITALQAGVKSLDESVAKAGENRKAEHIEYQERMSSNSASLDLLTLARDRMNKVYNPTMVTETTTKSPYALSFFQRTSRKVQQPPPTFEGAYEKKGEESNGVLKMIDTLSSDIEKEMAVAKTEEEDAQEDYQETIADAAKKREADMALAASKAQDKADLEGDLNDDKREKAGTTQESAAAAKYTSELHSECDWLLEHFDLREQARTEEKAWLLMPWRRKGQMTRAARRMLSPSLPTWQRVCRMQPKLQTLLRCLPDVSLSPEVDCLVTMPAYFTSISQMVADASGDVPDCDLARSSRNELGICAMSSMQVFNDDPSHAINIWSAVVVGLDKECEYAAKVCVRDALGRVGSCVKLATDLAPILAPSHGETYKIRVAW</sequence>
<keyword evidence="1" id="KW-0175">Coiled coil</keyword>
<evidence type="ECO:0000256" key="3">
    <source>
        <dbReference type="SAM" id="SignalP"/>
    </source>
</evidence>
<protein>
    <submittedName>
        <fullName evidence="4">Uncharacterized protein</fullName>
    </submittedName>
</protein>
<gene>
    <name evidence="4" type="ORF">SNEC2469_LOCUS18411</name>
</gene>
<feature type="signal peptide" evidence="3">
    <location>
        <begin position="1"/>
        <end position="17"/>
    </location>
</feature>
<feature type="coiled-coil region" evidence="1">
    <location>
        <begin position="485"/>
        <end position="516"/>
    </location>
</feature>
<name>A0A812VZ99_9DINO</name>
<organism evidence="4 5">
    <name type="scientific">Symbiodinium necroappetens</name>
    <dbReference type="NCBI Taxonomy" id="1628268"/>
    <lineage>
        <taxon>Eukaryota</taxon>
        <taxon>Sar</taxon>
        <taxon>Alveolata</taxon>
        <taxon>Dinophyceae</taxon>
        <taxon>Suessiales</taxon>
        <taxon>Symbiodiniaceae</taxon>
        <taxon>Symbiodinium</taxon>
    </lineage>
</organism>
<feature type="compositionally biased region" description="Basic and acidic residues" evidence="2">
    <location>
        <begin position="528"/>
        <end position="546"/>
    </location>
</feature>
<evidence type="ECO:0000256" key="2">
    <source>
        <dbReference type="SAM" id="MobiDB-lite"/>
    </source>
</evidence>
<accession>A0A812VZ99</accession>
<feature type="chain" id="PRO_5032807754" evidence="3">
    <location>
        <begin position="18"/>
        <end position="751"/>
    </location>
</feature>